<evidence type="ECO:0000313" key="1">
    <source>
        <dbReference type="EMBL" id="QJE72849.1"/>
    </source>
</evidence>
<dbReference type="Proteomes" id="UP000501891">
    <property type="component" value="Chromosome"/>
</dbReference>
<proteinExistence type="predicted"/>
<dbReference type="EMBL" id="CP051775">
    <property type="protein sequence ID" value="QJE72849.1"/>
    <property type="molecule type" value="Genomic_DNA"/>
</dbReference>
<dbReference type="KEGG" id="acru:HHL28_06870"/>
<keyword evidence="2" id="KW-1185">Reference proteome</keyword>
<protein>
    <submittedName>
        <fullName evidence="1">Uncharacterized protein</fullName>
    </submittedName>
</protein>
<dbReference type="AlphaFoldDB" id="A0A858R5R2"/>
<organism evidence="1 2">
    <name type="scientific">Aerophototrophica crusticola</name>
    <dbReference type="NCBI Taxonomy" id="1709002"/>
    <lineage>
        <taxon>Bacteria</taxon>
        <taxon>Pseudomonadati</taxon>
        <taxon>Pseudomonadota</taxon>
        <taxon>Alphaproteobacteria</taxon>
        <taxon>Rhodospirillales</taxon>
        <taxon>Rhodospirillaceae</taxon>
        <taxon>Aerophototrophica</taxon>
    </lineage>
</organism>
<evidence type="ECO:0000313" key="2">
    <source>
        <dbReference type="Proteomes" id="UP000501891"/>
    </source>
</evidence>
<gene>
    <name evidence="1" type="ORF">HHL28_06870</name>
</gene>
<sequence length="113" mass="12955">MRYLPTIELTPQVRLLLARGALHLQPGQWVRDGERGIGRFLRADARTGTPHVSWVRPEDRFEDAAKRFGRACQKGFIGKYARRYDGVKQARAMGRDPFPFTGMREPVRGTIPF</sequence>
<name>A0A858R5R2_9PROT</name>
<accession>A0A858R5R2</accession>
<reference evidence="1" key="1">
    <citation type="submission" date="2020-04" db="EMBL/GenBank/DDBJ databases">
        <title>A desert anoxygenic phototrophic bacterium fixes CO2 using RubisCO under aerobic conditions.</title>
        <authorList>
            <person name="Tang K."/>
        </authorList>
    </citation>
    <scope>NUCLEOTIDE SEQUENCE [LARGE SCALE GENOMIC DNA]</scope>
    <source>
        <strain evidence="1">MIMtkB3</strain>
    </source>
</reference>